<accession>A0ACC2QPJ4</accession>
<sequence length="513" mass="58601">MSHQLGRVVSAILHRYFGEIVQKVGDDLFTFGSKPIGLIVKTTSLTRTQVIESLRTLLKFDLATFEPSANEVIADYKLIPDNVLLLIRYPRYLLQIKSKYGSEAELLVEELLQQATCTATVLLFTIAMKYKDDKEKNITIVTLKDMFISLVTAGYIQQAPVAELKEGSEVPTLVPVATIVPDLLVSRNGTLALVQAMSSGSISEINDNIYWRVNYDRFHLDFRDEIMIKAITRRIDENAGELMRFLLEKMYLTSAAWAPESSPLCVIDLRERCRGAASDRPLLHQFVDQYLKVLEENGGGFVRRVGDAGSGQYCVRTRHAARQLVLCALDHTVTERLGSKAARIFRLIRSRKYIEEDDIQKNAMLVNKECKQLTYKLLEEHFISVQPMRKAASAGGLAKAIYLYHIKLHDVAHAAQEMCYRALHNVLRRHQHERAAHARLVDKQRRVRTIVHGMRLRGEPQQNIDDVEETLTPPELAVLQGVEKRLKQLSTAEMELDRNLFIFKWYFMFPETK</sequence>
<evidence type="ECO:0000313" key="1">
    <source>
        <dbReference type="EMBL" id="KAJ8720742.1"/>
    </source>
</evidence>
<keyword evidence="2" id="KW-1185">Reference proteome</keyword>
<comment type="caution">
    <text evidence="1">The sequence shown here is derived from an EMBL/GenBank/DDBJ whole genome shotgun (WGS) entry which is preliminary data.</text>
</comment>
<protein>
    <submittedName>
        <fullName evidence="1">Uncharacterized protein</fullName>
    </submittedName>
</protein>
<name>A0ACC2QPJ4_9NEOP</name>
<dbReference type="Proteomes" id="UP001231649">
    <property type="component" value="Chromosome 19"/>
</dbReference>
<dbReference type="EMBL" id="CM056795">
    <property type="protein sequence ID" value="KAJ8720742.1"/>
    <property type="molecule type" value="Genomic_DNA"/>
</dbReference>
<evidence type="ECO:0000313" key="2">
    <source>
        <dbReference type="Proteomes" id="UP001231649"/>
    </source>
</evidence>
<organism evidence="1 2">
    <name type="scientific">Mythimna loreyi</name>
    <dbReference type="NCBI Taxonomy" id="667449"/>
    <lineage>
        <taxon>Eukaryota</taxon>
        <taxon>Metazoa</taxon>
        <taxon>Ecdysozoa</taxon>
        <taxon>Arthropoda</taxon>
        <taxon>Hexapoda</taxon>
        <taxon>Insecta</taxon>
        <taxon>Pterygota</taxon>
        <taxon>Neoptera</taxon>
        <taxon>Endopterygota</taxon>
        <taxon>Lepidoptera</taxon>
        <taxon>Glossata</taxon>
        <taxon>Ditrysia</taxon>
        <taxon>Noctuoidea</taxon>
        <taxon>Noctuidae</taxon>
        <taxon>Noctuinae</taxon>
        <taxon>Hadenini</taxon>
        <taxon>Mythimna</taxon>
    </lineage>
</organism>
<reference evidence="1" key="1">
    <citation type="submission" date="2023-03" db="EMBL/GenBank/DDBJ databases">
        <title>Chromosome-level genomes of two armyworms, Mythimna separata and Mythimna loreyi, provide insights into the biosynthesis and reception of sex pheromones.</title>
        <authorList>
            <person name="Zhao H."/>
        </authorList>
    </citation>
    <scope>NUCLEOTIDE SEQUENCE</scope>
    <source>
        <strain evidence="1">BeijingLab</strain>
    </source>
</reference>
<proteinExistence type="predicted"/>
<gene>
    <name evidence="1" type="ORF">PYW08_006207</name>
</gene>